<dbReference type="Gene3D" id="3.40.50.300">
    <property type="entry name" value="P-loop containing nucleotide triphosphate hydrolases"/>
    <property type="match status" value="1"/>
</dbReference>
<sequence length="749" mass="80956">MLPSGHVMAIASENRTWTIALIGNPNTGKSTLFGALSGVRQRVGNYPGVTVEKKLGEVVHDGRRWILVDLPGTYSLAPRSPDEMVTVDVLLGRRTDVQPPDVVICVVAASNLTRNLYLVSQVLELGRPVIVALSMGDLAEADGLTVDAARLSRQLGIPVVPIQAQLGEGLEALKQAVEEAGTRPAPTIASPFPSAFRQEVEQLAATLTPPPARYLIERLLLDSGSEVEAQLALGEPDREQLRQRVDDARARLAEVGCRVPEVETTSRYAWIADATDGVVEHPDHAVSKSADRLDAVLTHKVWGSLILAAVLLLTFSAVFALAQIPMDWIDAGKDAVSGVLEEALPDGPIRSLLVKGIIGGIGAVVIFLPQIFILFFILTALEECGYLSRAAYLMDKIMVRVGLSGKSFIPLLSSFACAIPGVMATRVIENRRDRLTTILIAPLMSCSARLPVYTLMIAAFIPARSYLGGLIQLQGLTMFAMYSVGVVVAAAVALILKRTLLRSAAPVFLMEMPAYQWPSPRVIIYRMFERGLDFLQNAGTIIFAVSILMWGALYYPRISADELKPLLTEKARIEAAIDTARAANDGATAESLAADLGAIDHKMAGEQERRSFLGRAGKLIEPVVRPLGWDWRIGSAVLASFPAREVVVATMGVIFDVGEDVGEGEGEKRLTTALQTATWPETGKPLFNIPVALSVMVFFALCAQCVSTLAVIGRETQSWIWPTLSFTYMTVLAYIGAFLAYHVGMLFVS</sequence>
<feature type="transmembrane region" description="Helical" evidence="15">
    <location>
        <begin position="689"/>
        <end position="712"/>
    </location>
</feature>
<dbReference type="InterPro" id="IPR011642">
    <property type="entry name" value="Gate_dom"/>
</dbReference>
<evidence type="ECO:0000256" key="3">
    <source>
        <dbReference type="ARBA" id="ARBA00022475"/>
    </source>
</evidence>
<feature type="domain" description="FeoB-type G" evidence="16">
    <location>
        <begin position="16"/>
        <end position="183"/>
    </location>
</feature>
<keyword evidence="9" id="KW-0406">Ion transport</keyword>
<evidence type="ECO:0000256" key="10">
    <source>
        <dbReference type="ARBA" id="ARBA00023134"/>
    </source>
</evidence>
<evidence type="ECO:0000313" key="18">
    <source>
        <dbReference type="Proteomes" id="UP000186309"/>
    </source>
</evidence>
<accession>A0A1U7CKB0</accession>
<evidence type="ECO:0000313" key="17">
    <source>
        <dbReference type="EMBL" id="APW59369.1"/>
    </source>
</evidence>
<dbReference type="GO" id="GO:0046872">
    <property type="term" value="F:metal ion binding"/>
    <property type="evidence" value="ECO:0007669"/>
    <property type="project" value="UniProtKB-KW"/>
</dbReference>
<comment type="function">
    <text evidence="15">Probable transporter of a GTP-driven Fe(2+) uptake system.</text>
</comment>
<evidence type="ECO:0000256" key="8">
    <source>
        <dbReference type="ARBA" id="ARBA00023004"/>
    </source>
</evidence>
<dbReference type="InterPro" id="IPR006073">
    <property type="entry name" value="GTP-bd"/>
</dbReference>
<keyword evidence="14" id="KW-0479">Metal-binding</keyword>
<dbReference type="CDD" id="cd01879">
    <property type="entry name" value="FeoB"/>
    <property type="match status" value="1"/>
</dbReference>
<dbReference type="Pfam" id="PF07664">
    <property type="entry name" value="FeoB_C"/>
    <property type="match status" value="1"/>
</dbReference>
<dbReference type="NCBIfam" id="TIGR00437">
    <property type="entry name" value="feoB"/>
    <property type="match status" value="1"/>
</dbReference>
<keyword evidence="7 15" id="KW-1133">Transmembrane helix</keyword>
<feature type="transmembrane region" description="Helical" evidence="15">
    <location>
        <begin position="473"/>
        <end position="496"/>
    </location>
</feature>
<dbReference type="InterPro" id="IPR050860">
    <property type="entry name" value="FeoB_GTPase"/>
</dbReference>
<dbReference type="GO" id="GO:0005525">
    <property type="term" value="F:GTP binding"/>
    <property type="evidence" value="ECO:0007669"/>
    <property type="project" value="UniProtKB-KW"/>
</dbReference>
<dbReference type="AlphaFoldDB" id="A0A1U7CKB0"/>
<organism evidence="17 18">
    <name type="scientific">Paludisphaera borealis</name>
    <dbReference type="NCBI Taxonomy" id="1387353"/>
    <lineage>
        <taxon>Bacteria</taxon>
        <taxon>Pseudomonadati</taxon>
        <taxon>Planctomycetota</taxon>
        <taxon>Planctomycetia</taxon>
        <taxon>Isosphaerales</taxon>
        <taxon>Isosphaeraceae</taxon>
        <taxon>Paludisphaera</taxon>
    </lineage>
</organism>
<keyword evidence="3" id="KW-1003">Cell membrane</keyword>
<evidence type="ECO:0000256" key="4">
    <source>
        <dbReference type="ARBA" id="ARBA00022496"/>
    </source>
</evidence>
<dbReference type="Pfam" id="PF02421">
    <property type="entry name" value="FeoB_N"/>
    <property type="match status" value="1"/>
</dbReference>
<evidence type="ECO:0000256" key="15">
    <source>
        <dbReference type="RuleBase" id="RU362098"/>
    </source>
</evidence>
<keyword evidence="18" id="KW-1185">Reference proteome</keyword>
<evidence type="ECO:0000256" key="9">
    <source>
        <dbReference type="ARBA" id="ARBA00023065"/>
    </source>
</evidence>
<feature type="binding site" evidence="13">
    <location>
        <begin position="69"/>
        <end position="72"/>
    </location>
    <ligand>
        <name>GTP</name>
        <dbReference type="ChEBI" id="CHEBI:37565"/>
        <label>1</label>
    </ligand>
</feature>
<dbReference type="Proteomes" id="UP000186309">
    <property type="component" value="Chromosome"/>
</dbReference>
<keyword evidence="11 15" id="KW-0472">Membrane</keyword>
<evidence type="ECO:0000256" key="7">
    <source>
        <dbReference type="ARBA" id="ARBA00022989"/>
    </source>
</evidence>
<feature type="binding site" evidence="13">
    <location>
        <begin position="48"/>
        <end position="52"/>
    </location>
    <ligand>
        <name>GTP</name>
        <dbReference type="ChEBI" id="CHEBI:37565"/>
        <label>1</label>
    </ligand>
</feature>
<dbReference type="Pfam" id="PF07670">
    <property type="entry name" value="Gate"/>
    <property type="match status" value="2"/>
</dbReference>
<dbReference type="EMBL" id="CP019082">
    <property type="protein sequence ID" value="APW59369.1"/>
    <property type="molecule type" value="Genomic_DNA"/>
</dbReference>
<dbReference type="InterPro" id="IPR003373">
    <property type="entry name" value="Fe2_transport_prot-B"/>
</dbReference>
<dbReference type="PANTHER" id="PTHR43185">
    <property type="entry name" value="FERROUS IRON TRANSPORT PROTEIN B"/>
    <property type="match status" value="1"/>
</dbReference>
<feature type="binding site" evidence="14">
    <location>
        <position position="35"/>
    </location>
    <ligand>
        <name>Mg(2+)</name>
        <dbReference type="ChEBI" id="CHEBI:18420"/>
        <label>2</label>
    </ligand>
</feature>
<dbReference type="InterPro" id="IPR030389">
    <property type="entry name" value="G_FEOB_dom"/>
</dbReference>
<dbReference type="PRINTS" id="PR00326">
    <property type="entry name" value="GTP1OBG"/>
</dbReference>
<reference evidence="18" key="1">
    <citation type="submission" date="2016-12" db="EMBL/GenBank/DDBJ databases">
        <title>Comparative genomics of four Isosphaeraceae planctomycetes: a common pool of plasmids and glycoside hydrolase genes.</title>
        <authorList>
            <person name="Ivanova A."/>
        </authorList>
    </citation>
    <scope>NUCLEOTIDE SEQUENCE [LARGE SCALE GENOMIC DNA]</scope>
    <source>
        <strain evidence="18">PX4</strain>
    </source>
</reference>
<dbReference type="SUPFAM" id="SSF52540">
    <property type="entry name" value="P-loop containing nucleoside triphosphate hydrolases"/>
    <property type="match status" value="1"/>
</dbReference>
<name>A0A1U7CKB0_9BACT</name>
<feature type="binding site" evidence="14">
    <location>
        <position position="37"/>
    </location>
    <ligand>
        <name>Mg(2+)</name>
        <dbReference type="ChEBI" id="CHEBI:18420"/>
        <label>2</label>
    </ligand>
</feature>
<evidence type="ECO:0000256" key="6">
    <source>
        <dbReference type="ARBA" id="ARBA00022741"/>
    </source>
</evidence>
<dbReference type="InterPro" id="IPR027417">
    <property type="entry name" value="P-loop_NTPase"/>
</dbReference>
<dbReference type="STRING" id="1387353.BSF38_00791"/>
<feature type="transmembrane region" description="Helical" evidence="15">
    <location>
        <begin position="401"/>
        <end position="423"/>
    </location>
</feature>
<evidence type="ECO:0000256" key="2">
    <source>
        <dbReference type="ARBA" id="ARBA00022448"/>
    </source>
</evidence>
<feature type="transmembrane region" description="Helical" evidence="15">
    <location>
        <begin position="301"/>
        <end position="322"/>
    </location>
</feature>
<keyword evidence="5 15" id="KW-0812">Transmembrane</keyword>
<evidence type="ECO:0000259" key="16">
    <source>
        <dbReference type="PROSITE" id="PS51711"/>
    </source>
</evidence>
<keyword evidence="14" id="KW-0460">Magnesium</keyword>
<keyword evidence="2 15" id="KW-0813">Transport</keyword>
<evidence type="ECO:0000256" key="12">
    <source>
        <dbReference type="NCBIfam" id="TIGR00437"/>
    </source>
</evidence>
<feature type="binding site" evidence="14">
    <location>
        <position position="38"/>
    </location>
    <ligand>
        <name>Mg(2+)</name>
        <dbReference type="ChEBI" id="CHEBI:18420"/>
        <label>2</label>
    </ligand>
</feature>
<feature type="transmembrane region" description="Helical" evidence="15">
    <location>
        <begin position="357"/>
        <end position="381"/>
    </location>
</feature>
<dbReference type="RefSeq" id="WP_210405676.1">
    <property type="nucleotide sequence ID" value="NZ_CP019082.1"/>
</dbReference>
<dbReference type="KEGG" id="pbor:BSF38_00791"/>
<evidence type="ECO:0000256" key="11">
    <source>
        <dbReference type="ARBA" id="ARBA00023136"/>
    </source>
</evidence>
<evidence type="ECO:0000256" key="13">
    <source>
        <dbReference type="PIRSR" id="PIRSR603373-1"/>
    </source>
</evidence>
<feature type="binding site" evidence="13">
    <location>
        <begin position="23"/>
        <end position="30"/>
    </location>
    <ligand>
        <name>GTP</name>
        <dbReference type="ChEBI" id="CHEBI:37565"/>
        <label>1</label>
    </ligand>
</feature>
<evidence type="ECO:0000256" key="5">
    <source>
        <dbReference type="ARBA" id="ARBA00022692"/>
    </source>
</evidence>
<comment type="subcellular location">
    <subcellularLocation>
        <location evidence="15">Cell inner membrane</location>
        <topology evidence="15">Multi-pass membrane protein</topology>
    </subcellularLocation>
    <subcellularLocation>
        <location evidence="1">Cell membrane</location>
        <topology evidence="1">Multi-pass membrane protein</topology>
    </subcellularLocation>
</comment>
<keyword evidence="8 15" id="KW-0408">Iron</keyword>
<dbReference type="GO" id="GO:0005886">
    <property type="term" value="C:plasma membrane"/>
    <property type="evidence" value="ECO:0007669"/>
    <property type="project" value="UniProtKB-SubCell"/>
</dbReference>
<dbReference type="PANTHER" id="PTHR43185:SF1">
    <property type="entry name" value="FE(2+) TRANSPORTER FEOB"/>
    <property type="match status" value="1"/>
</dbReference>
<evidence type="ECO:0000256" key="1">
    <source>
        <dbReference type="ARBA" id="ARBA00004651"/>
    </source>
</evidence>
<feature type="transmembrane region" description="Helical" evidence="15">
    <location>
        <begin position="435"/>
        <end position="461"/>
    </location>
</feature>
<dbReference type="PROSITE" id="PS51711">
    <property type="entry name" value="G_FEOB"/>
    <property type="match status" value="1"/>
</dbReference>
<protein>
    <recommendedName>
        <fullName evidence="12 15">Ferrous iron transport protein B</fullName>
    </recommendedName>
</protein>
<comment type="similarity">
    <text evidence="15">Belongs to the TRAFAC class TrmE-Era-EngA-EngB-Septin-like GTPase superfamily. FeoB GTPase (TC 9.A.8) family.</text>
</comment>
<feature type="transmembrane region" description="Helical" evidence="15">
    <location>
        <begin position="534"/>
        <end position="555"/>
    </location>
</feature>
<gene>
    <name evidence="17" type="primary">feoB</name>
    <name evidence="17" type="ORF">BSF38_00791</name>
</gene>
<proteinExistence type="inferred from homology"/>
<dbReference type="GO" id="GO:0015093">
    <property type="term" value="F:ferrous iron transmembrane transporter activity"/>
    <property type="evidence" value="ECO:0007669"/>
    <property type="project" value="UniProtKB-UniRule"/>
</dbReference>
<keyword evidence="10 13" id="KW-0342">GTP-binding</keyword>
<evidence type="ECO:0000256" key="14">
    <source>
        <dbReference type="PIRSR" id="PIRSR603373-2"/>
    </source>
</evidence>
<keyword evidence="4 15" id="KW-0410">Iron transport</keyword>
<keyword evidence="6 13" id="KW-0547">Nucleotide-binding</keyword>
<feature type="transmembrane region" description="Helical" evidence="15">
    <location>
        <begin position="719"/>
        <end position="743"/>
    </location>
</feature>
<dbReference type="InterPro" id="IPR011640">
    <property type="entry name" value="Fe2_transport_prot_B_C"/>
</dbReference>